<dbReference type="AlphaFoldDB" id="A0A3N1Y3P4"/>
<proteinExistence type="predicted"/>
<evidence type="ECO:0000259" key="3">
    <source>
        <dbReference type="Pfam" id="PF13193"/>
    </source>
</evidence>
<name>A0A3N1Y3P4_9GAMM</name>
<comment type="caution">
    <text evidence="4">The sequence shown here is derived from an EMBL/GenBank/DDBJ whole genome shotgun (WGS) entry which is preliminary data.</text>
</comment>
<dbReference type="InterPro" id="IPR042099">
    <property type="entry name" value="ANL_N_sf"/>
</dbReference>
<sequence length="518" mass="54824">MEAPAVNAAEELLRPPLRDGAGGRAAIWFEGRTVSYAELHEGSLRFAALWRRHGVGRGDLVLFLGRDGPALYQAYLGAILAGAVPAALSLRMTEEELAPLLAGSGARLLVADADLLAGAAGRALPPGLPCMALDRPARGLPAAVEAARTTAPRPPEDMGEDDPAFAIFTSGTTGRPKCVVHAHRAVRAARRFMGEILGVGAGARVFCTSKLFFAYALGHALFATLAVRATAVLAAAWPEPEAVTEVVRAAAPEVVFSVPALYRSLLRAGLAEDPAWRRVRHCVAAGERLPEPVYRGWAAATGRAPVEGIGASETLFLFLAQRPGRTRPGVTGWPTPGTEVMLQGEDGAAAGAGRPGVLWVRMPSVALGYRGEPERGAAVLRDGWYCTGDMFVREEDGAFRYLGRADDMLKISGQWVSPEEIEAAAQAAPGVAEAAAVGVEDGDGLTRLALFVVPSGRVDDEAAFAAGLVAWMGARLARFKCPRRIGLLEALPRTATGKVRRALLRERAARMERERGWA</sequence>
<dbReference type="Gene3D" id="3.30.300.30">
    <property type="match status" value="1"/>
</dbReference>
<keyword evidence="5" id="KW-1185">Reference proteome</keyword>
<evidence type="ECO:0000313" key="5">
    <source>
        <dbReference type="Proteomes" id="UP000276634"/>
    </source>
</evidence>
<accession>A0A3N1Y3P4</accession>
<evidence type="ECO:0000259" key="2">
    <source>
        <dbReference type="Pfam" id="PF00501"/>
    </source>
</evidence>
<feature type="domain" description="AMP-dependent synthetase/ligase" evidence="2">
    <location>
        <begin position="23"/>
        <end position="369"/>
    </location>
</feature>
<organism evidence="4 5">
    <name type="scientific">Inmirania thermothiophila</name>
    <dbReference type="NCBI Taxonomy" id="1750597"/>
    <lineage>
        <taxon>Bacteria</taxon>
        <taxon>Pseudomonadati</taxon>
        <taxon>Pseudomonadota</taxon>
        <taxon>Gammaproteobacteria</taxon>
        <taxon>Chromatiales</taxon>
        <taxon>Ectothiorhodospiraceae</taxon>
        <taxon>Inmirania</taxon>
    </lineage>
</organism>
<dbReference type="OrthoDB" id="9803968at2"/>
<dbReference type="InterPro" id="IPR000873">
    <property type="entry name" value="AMP-dep_synth/lig_dom"/>
</dbReference>
<dbReference type="InterPro" id="IPR045851">
    <property type="entry name" value="AMP-bd_C_sf"/>
</dbReference>
<reference evidence="4 5" key="1">
    <citation type="submission" date="2018-11" db="EMBL/GenBank/DDBJ databases">
        <title>Genomic Encyclopedia of Type Strains, Phase IV (KMG-IV): sequencing the most valuable type-strain genomes for metagenomic binning, comparative biology and taxonomic classification.</title>
        <authorList>
            <person name="Goeker M."/>
        </authorList>
    </citation>
    <scope>NUCLEOTIDE SEQUENCE [LARGE SCALE GENOMIC DNA]</scope>
    <source>
        <strain evidence="4 5">DSM 100275</strain>
    </source>
</reference>
<protein>
    <submittedName>
        <fullName evidence="4">Acyl-CoA synthetase (AMP-forming)/AMP-acid ligase II</fullName>
    </submittedName>
</protein>
<dbReference type="PANTHER" id="PTHR43352:SF1">
    <property type="entry name" value="ANTHRANILATE--COA LIGASE"/>
    <property type="match status" value="1"/>
</dbReference>
<dbReference type="GO" id="GO:0044550">
    <property type="term" value="P:secondary metabolite biosynthetic process"/>
    <property type="evidence" value="ECO:0007669"/>
    <property type="project" value="TreeGrafter"/>
</dbReference>
<keyword evidence="1 4" id="KW-0436">Ligase</keyword>
<dbReference type="Pfam" id="PF00501">
    <property type="entry name" value="AMP-binding"/>
    <property type="match status" value="1"/>
</dbReference>
<dbReference type="InterPro" id="IPR025110">
    <property type="entry name" value="AMP-bd_C"/>
</dbReference>
<evidence type="ECO:0000256" key="1">
    <source>
        <dbReference type="ARBA" id="ARBA00022598"/>
    </source>
</evidence>
<evidence type="ECO:0000313" key="4">
    <source>
        <dbReference type="EMBL" id="ROR32192.1"/>
    </source>
</evidence>
<dbReference type="Pfam" id="PF13193">
    <property type="entry name" value="AMP-binding_C"/>
    <property type="match status" value="1"/>
</dbReference>
<dbReference type="SUPFAM" id="SSF56801">
    <property type="entry name" value="Acetyl-CoA synthetase-like"/>
    <property type="match status" value="1"/>
</dbReference>
<feature type="domain" description="AMP-binding enzyme C-terminal" evidence="3">
    <location>
        <begin position="420"/>
        <end position="498"/>
    </location>
</feature>
<dbReference type="PANTHER" id="PTHR43352">
    <property type="entry name" value="ACETYL-COA SYNTHETASE"/>
    <property type="match status" value="1"/>
</dbReference>
<dbReference type="EMBL" id="RJVI01000002">
    <property type="protein sequence ID" value="ROR32192.1"/>
    <property type="molecule type" value="Genomic_DNA"/>
</dbReference>
<dbReference type="GO" id="GO:0016878">
    <property type="term" value="F:acid-thiol ligase activity"/>
    <property type="evidence" value="ECO:0007669"/>
    <property type="project" value="TreeGrafter"/>
</dbReference>
<gene>
    <name evidence="4" type="ORF">EDC57_1387</name>
</gene>
<dbReference type="Gene3D" id="3.40.50.12780">
    <property type="entry name" value="N-terminal domain of ligase-like"/>
    <property type="match status" value="1"/>
</dbReference>
<dbReference type="Proteomes" id="UP000276634">
    <property type="component" value="Unassembled WGS sequence"/>
</dbReference>